<evidence type="ECO:0000313" key="3">
    <source>
        <dbReference type="EMBL" id="QJA83541.1"/>
    </source>
</evidence>
<evidence type="ECO:0000313" key="2">
    <source>
        <dbReference type="EMBL" id="QJA53818.1"/>
    </source>
</evidence>
<protein>
    <submittedName>
        <fullName evidence="1">Uncharacterized protein</fullName>
    </submittedName>
</protein>
<name>A0A6H1Z5K4_9ZZZZ</name>
<dbReference type="EMBL" id="MT144454">
    <property type="protein sequence ID" value="QJA53818.1"/>
    <property type="molecule type" value="Genomic_DNA"/>
</dbReference>
<sequence>MKGIIETKTEKSWTNPEGQIKKFFDITIEGIEKKYGCWQYDLLAAKNIGDEIEFDEVEKNGRWSMKLAGGGFKGGGGGFSRAKSPEEVKNQAKSFAASYAKDIVVSLINQGRLEKSTDIDASLLHWFNFFKGILEA</sequence>
<dbReference type="AlphaFoldDB" id="A0A6H1Z5K4"/>
<evidence type="ECO:0000313" key="1">
    <source>
        <dbReference type="EMBL" id="QJA43173.1"/>
    </source>
</evidence>
<proteinExistence type="predicted"/>
<reference evidence="1" key="1">
    <citation type="submission" date="2020-03" db="EMBL/GenBank/DDBJ databases">
        <title>The deep terrestrial virosphere.</title>
        <authorList>
            <person name="Holmfeldt K."/>
            <person name="Nilsson E."/>
            <person name="Simone D."/>
            <person name="Lopez-Fernandez M."/>
            <person name="Wu X."/>
            <person name="de Brujin I."/>
            <person name="Lundin D."/>
            <person name="Andersson A."/>
            <person name="Bertilsson S."/>
            <person name="Dopson M."/>
        </authorList>
    </citation>
    <scope>NUCLEOTIDE SEQUENCE</scope>
    <source>
        <strain evidence="3">MM415A00275</strain>
        <strain evidence="1">MM415B00324</strain>
        <strain evidence="2">TM448A04054</strain>
    </source>
</reference>
<dbReference type="EMBL" id="MT141562">
    <property type="protein sequence ID" value="QJA43173.1"/>
    <property type="molecule type" value="Genomic_DNA"/>
</dbReference>
<dbReference type="EMBL" id="MT142512">
    <property type="protein sequence ID" value="QJA83541.1"/>
    <property type="molecule type" value="Genomic_DNA"/>
</dbReference>
<accession>A0A6H1Z5K4</accession>
<gene>
    <name evidence="3" type="ORF">MM415A00275_0046</name>
    <name evidence="1" type="ORF">MM415B00324_0003</name>
    <name evidence="2" type="ORF">TM448A04054_0002</name>
</gene>
<organism evidence="1">
    <name type="scientific">viral metagenome</name>
    <dbReference type="NCBI Taxonomy" id="1070528"/>
    <lineage>
        <taxon>unclassified sequences</taxon>
        <taxon>metagenomes</taxon>
        <taxon>organismal metagenomes</taxon>
    </lineage>
</organism>